<dbReference type="Pfam" id="PF11374">
    <property type="entry name" value="DUF3176"/>
    <property type="match status" value="1"/>
</dbReference>
<accession>A0A8H4J241</accession>
<dbReference type="PANTHER" id="PTHR35394:SF5">
    <property type="entry name" value="DUF3176 DOMAIN-CONTAINING PROTEIN"/>
    <property type="match status" value="1"/>
</dbReference>
<dbReference type="EMBL" id="WWBZ02000008">
    <property type="protein sequence ID" value="KAF4311796.1"/>
    <property type="molecule type" value="Genomic_DNA"/>
</dbReference>
<keyword evidence="1" id="KW-1133">Transmembrane helix</keyword>
<keyword evidence="1" id="KW-0812">Transmembrane</keyword>
<protein>
    <submittedName>
        <fullName evidence="2">Uncharacterized protein</fullName>
    </submittedName>
</protein>
<comment type="caution">
    <text evidence="2">The sequence shown here is derived from an EMBL/GenBank/DDBJ whole genome shotgun (WGS) entry which is preliminary data.</text>
</comment>
<name>A0A8H4J241_9PEZI</name>
<dbReference type="InterPro" id="IPR021514">
    <property type="entry name" value="DUF3176"/>
</dbReference>
<keyword evidence="3" id="KW-1185">Reference proteome</keyword>
<reference evidence="2" key="1">
    <citation type="submission" date="2020-04" db="EMBL/GenBank/DDBJ databases">
        <title>Genome Assembly and Annotation of Botryosphaeria dothidea sdau 11-99, a Latent Pathogen of Apple Fruit Ring Rot in China.</title>
        <authorList>
            <person name="Yu C."/>
            <person name="Diao Y."/>
            <person name="Lu Q."/>
            <person name="Zhao J."/>
            <person name="Cui S."/>
            <person name="Peng C."/>
            <person name="He B."/>
            <person name="Liu H."/>
        </authorList>
    </citation>
    <scope>NUCLEOTIDE SEQUENCE [LARGE SCALE GENOMIC DNA]</scope>
    <source>
        <strain evidence="2">Sdau11-99</strain>
    </source>
</reference>
<organism evidence="2 3">
    <name type="scientific">Botryosphaeria dothidea</name>
    <dbReference type="NCBI Taxonomy" id="55169"/>
    <lineage>
        <taxon>Eukaryota</taxon>
        <taxon>Fungi</taxon>
        <taxon>Dikarya</taxon>
        <taxon>Ascomycota</taxon>
        <taxon>Pezizomycotina</taxon>
        <taxon>Dothideomycetes</taxon>
        <taxon>Dothideomycetes incertae sedis</taxon>
        <taxon>Botryosphaeriales</taxon>
        <taxon>Botryosphaeriaceae</taxon>
        <taxon>Botryosphaeria</taxon>
    </lineage>
</organism>
<sequence length="487" mass="53760">MMVPIVSAIGQLKWQWFLQPRSIGDIQAFDSASRAPFGSVALIFSQIALHFASIGAIITVASVAVDPFMQQIIAYPARKTSTQSSYPTIPISRMFADTAWGYSKNEPTFEMKGSVLNGLYETLTDGSRFAVTPFCSTGNCTWPQRYESLAVCSICEDITDSLSDIICDEDGMGTPYCNYTLPNGLTLPYLRFGVDLSGSDYDNTWMVVSVSNGSDLISINYTTTIIAAIQVMNTTLDPSSMEPVGATATECILQACVRSFTATVEQTKFVESLKHTWTNPTAPHSTSNSLPSSVDEGNSIFEISNMFGNKTYIFDFSSKVAFRAYLDDLLTGRLWSYPWAWMSDKPEQKSLFNAGNVSQSVRNMAASMSRSMRESVSSKNSVGEVEGTGWEMVVYIEVRWSWLALPVALEISSLMFLLATIVRSRQNRVKVWKSSTLALLRSGITLDTAGLKFTETNELHEMERLADKTLVELKIANEYVGLVECGI</sequence>
<dbReference type="OrthoDB" id="3945101at2759"/>
<gene>
    <name evidence="2" type="ORF">GTA08_BOTSDO12559</name>
</gene>
<dbReference type="AlphaFoldDB" id="A0A8H4J241"/>
<dbReference type="PANTHER" id="PTHR35394">
    <property type="entry name" value="DUF3176 DOMAIN-CONTAINING PROTEIN"/>
    <property type="match status" value="1"/>
</dbReference>
<evidence type="ECO:0000313" key="2">
    <source>
        <dbReference type="EMBL" id="KAF4311796.1"/>
    </source>
</evidence>
<evidence type="ECO:0000313" key="3">
    <source>
        <dbReference type="Proteomes" id="UP000572817"/>
    </source>
</evidence>
<dbReference type="Proteomes" id="UP000572817">
    <property type="component" value="Unassembled WGS sequence"/>
</dbReference>
<keyword evidence="1" id="KW-0472">Membrane</keyword>
<feature type="transmembrane region" description="Helical" evidence="1">
    <location>
        <begin position="400"/>
        <end position="422"/>
    </location>
</feature>
<proteinExistence type="predicted"/>
<evidence type="ECO:0000256" key="1">
    <source>
        <dbReference type="SAM" id="Phobius"/>
    </source>
</evidence>